<protein>
    <submittedName>
        <fullName evidence="1">Uncharacterized protein</fullName>
    </submittedName>
</protein>
<evidence type="ECO:0000313" key="1">
    <source>
        <dbReference type="EMBL" id="RCW83812.1"/>
    </source>
</evidence>
<reference evidence="1 2" key="1">
    <citation type="submission" date="2018-07" db="EMBL/GenBank/DDBJ databases">
        <title>Genomic Encyclopedia of Type Strains, Phase III (KMG-III): the genomes of soil and plant-associated and newly described type strains.</title>
        <authorList>
            <person name="Whitman W."/>
        </authorList>
    </citation>
    <scope>NUCLEOTIDE SEQUENCE [LARGE SCALE GENOMIC DNA]</scope>
    <source>
        <strain evidence="1 2">31-25a</strain>
    </source>
</reference>
<organism evidence="1 2">
    <name type="scientific">Phyllobacterium bourgognense</name>
    <dbReference type="NCBI Taxonomy" id="314236"/>
    <lineage>
        <taxon>Bacteria</taxon>
        <taxon>Pseudomonadati</taxon>
        <taxon>Pseudomonadota</taxon>
        <taxon>Alphaproteobacteria</taxon>
        <taxon>Hyphomicrobiales</taxon>
        <taxon>Phyllobacteriaceae</taxon>
        <taxon>Phyllobacterium</taxon>
    </lineage>
</organism>
<accession>A0A368YUB5</accession>
<dbReference type="AlphaFoldDB" id="A0A368YUB5"/>
<evidence type="ECO:0000313" key="2">
    <source>
        <dbReference type="Proteomes" id="UP000253324"/>
    </source>
</evidence>
<gene>
    <name evidence="1" type="ORF">C7476_105308</name>
</gene>
<sequence>MTSHAGSVRTARRAYRRNGLEKNDDILLKGPVFDVVPVESNALVIVDVIASADLPHASQAGARLEIVRCGGTVAFDFVLFTRSSFRVKSSAKLGSSVGFVASLGLQRYMPNGI</sequence>
<comment type="caution">
    <text evidence="1">The sequence shown here is derived from an EMBL/GenBank/DDBJ whole genome shotgun (WGS) entry which is preliminary data.</text>
</comment>
<dbReference type="EMBL" id="QPJM01000005">
    <property type="protein sequence ID" value="RCW83812.1"/>
    <property type="molecule type" value="Genomic_DNA"/>
</dbReference>
<proteinExistence type="predicted"/>
<name>A0A368YUB5_9HYPH</name>
<dbReference type="Proteomes" id="UP000253324">
    <property type="component" value="Unassembled WGS sequence"/>
</dbReference>
<keyword evidence="2" id="KW-1185">Reference proteome</keyword>